<dbReference type="Pfam" id="PF20188">
    <property type="entry name" value="DUF6551"/>
    <property type="match status" value="1"/>
</dbReference>
<comment type="caution">
    <text evidence="2">The sequence shown here is derived from an EMBL/GenBank/DDBJ whole genome shotgun (WGS) entry which is preliminary data.</text>
</comment>
<dbReference type="Gene3D" id="3.90.1530.10">
    <property type="entry name" value="Conserved hypothetical protein from pyrococcus furiosus pfu- 392566-001, ParB domain"/>
    <property type="match status" value="1"/>
</dbReference>
<reference evidence="2 3" key="1">
    <citation type="submission" date="2023-02" db="EMBL/GenBank/DDBJ databases">
        <authorList>
            <person name="Maleckis M."/>
        </authorList>
    </citation>
    <scope>NUCLEOTIDE SEQUENCE [LARGE SCALE GENOMIC DNA]</scope>
    <source>
        <strain evidence="2 3">P8-A2</strain>
    </source>
</reference>
<sequence length="272" mass="29537">MAKKYRYELPEHPVDYGVKVTAADLKIDAEAQRTLNPSRAKAIAADIKPHALGSIIVSQRTNGDMYIVDGQHRREACRIAGIDTMVAEVHRGLTLQEEASLFLIKNREASKTNAHDEYRIGLTAGLPLFVDTEEVLVSHNLKIGSTSSNQIGAVQGILAITDKYGPEILDDVLTVAEAAYGRSAETWDGMIVGGLGEAIGRHRNILSNETALDELARKLAKRSSAARLIGDARSSATGYGSKADGTGSRKMAAYRLIIDAWNKARRVNRIDV</sequence>
<dbReference type="InterPro" id="IPR003115">
    <property type="entry name" value="ParB_N"/>
</dbReference>
<dbReference type="Proteomes" id="UP001257627">
    <property type="component" value="Unassembled WGS sequence"/>
</dbReference>
<evidence type="ECO:0000313" key="2">
    <source>
        <dbReference type="EMBL" id="MDU8995723.1"/>
    </source>
</evidence>
<name>A0ABU3UPG5_9ACTN</name>
<dbReference type="EMBL" id="JARAKF010000001">
    <property type="protein sequence ID" value="MDU8995723.1"/>
    <property type="molecule type" value="Genomic_DNA"/>
</dbReference>
<dbReference type="RefSeq" id="WP_248003126.1">
    <property type="nucleotide sequence ID" value="NZ_JARAKF010000001.1"/>
</dbReference>
<proteinExistence type="predicted"/>
<evidence type="ECO:0000313" key="3">
    <source>
        <dbReference type="Proteomes" id="UP001257627"/>
    </source>
</evidence>
<dbReference type="InterPro" id="IPR046681">
    <property type="entry name" value="DUF6551"/>
</dbReference>
<dbReference type="SUPFAM" id="SSF110849">
    <property type="entry name" value="ParB/Sulfiredoxin"/>
    <property type="match status" value="1"/>
</dbReference>
<dbReference type="SMART" id="SM00470">
    <property type="entry name" value="ParB"/>
    <property type="match status" value="1"/>
</dbReference>
<protein>
    <submittedName>
        <fullName evidence="2">ParB N-terminal domain-containing protein</fullName>
    </submittedName>
</protein>
<keyword evidence="3" id="KW-1185">Reference proteome</keyword>
<dbReference type="InterPro" id="IPR036086">
    <property type="entry name" value="ParB/Sulfiredoxin_sf"/>
</dbReference>
<accession>A0ABU3UPG5</accession>
<gene>
    <name evidence="2" type="ORF">PU648_25875</name>
</gene>
<organism evidence="2 3">
    <name type="scientific">Streptomyces mirabilis</name>
    <dbReference type="NCBI Taxonomy" id="68239"/>
    <lineage>
        <taxon>Bacteria</taxon>
        <taxon>Bacillati</taxon>
        <taxon>Actinomycetota</taxon>
        <taxon>Actinomycetes</taxon>
        <taxon>Kitasatosporales</taxon>
        <taxon>Streptomycetaceae</taxon>
        <taxon>Streptomyces</taxon>
    </lineage>
</organism>
<feature type="domain" description="ParB-like N-terminal" evidence="1">
    <location>
        <begin position="18"/>
        <end position="107"/>
    </location>
</feature>
<evidence type="ECO:0000259" key="1">
    <source>
        <dbReference type="SMART" id="SM00470"/>
    </source>
</evidence>